<evidence type="ECO:0000313" key="2">
    <source>
        <dbReference type="Proteomes" id="UP000187609"/>
    </source>
</evidence>
<accession>A0A1J6KXB7</accession>
<name>A0A1J6KXB7_NICAT</name>
<reference evidence="1" key="1">
    <citation type="submission" date="2016-11" db="EMBL/GenBank/DDBJ databases">
        <title>The genome of Nicotiana attenuata.</title>
        <authorList>
            <person name="Xu S."/>
            <person name="Brockmoeller T."/>
            <person name="Gaquerel E."/>
            <person name="Navarro A."/>
            <person name="Kuhl H."/>
            <person name="Gase K."/>
            <person name="Ling Z."/>
            <person name="Zhou W."/>
            <person name="Kreitzer C."/>
            <person name="Stanke M."/>
            <person name="Tang H."/>
            <person name="Lyons E."/>
            <person name="Pandey P."/>
            <person name="Pandey S.P."/>
            <person name="Timmermann B."/>
            <person name="Baldwin I.T."/>
        </authorList>
    </citation>
    <scope>NUCLEOTIDE SEQUENCE [LARGE SCALE GENOMIC DNA]</scope>
    <source>
        <strain evidence="1">UT</strain>
    </source>
</reference>
<dbReference type="OMA" id="CEEWSSE"/>
<keyword evidence="2" id="KW-1185">Reference proteome</keyword>
<proteinExistence type="predicted"/>
<organism evidence="1 2">
    <name type="scientific">Nicotiana attenuata</name>
    <name type="common">Coyote tobacco</name>
    <dbReference type="NCBI Taxonomy" id="49451"/>
    <lineage>
        <taxon>Eukaryota</taxon>
        <taxon>Viridiplantae</taxon>
        <taxon>Streptophyta</taxon>
        <taxon>Embryophyta</taxon>
        <taxon>Tracheophyta</taxon>
        <taxon>Spermatophyta</taxon>
        <taxon>Magnoliopsida</taxon>
        <taxon>eudicotyledons</taxon>
        <taxon>Gunneridae</taxon>
        <taxon>Pentapetalae</taxon>
        <taxon>asterids</taxon>
        <taxon>lamiids</taxon>
        <taxon>Solanales</taxon>
        <taxon>Solanaceae</taxon>
        <taxon>Nicotianoideae</taxon>
        <taxon>Nicotianeae</taxon>
        <taxon>Nicotiana</taxon>
    </lineage>
</organism>
<dbReference type="EMBL" id="MJEQ01003269">
    <property type="protein sequence ID" value="OIT23689.1"/>
    <property type="molecule type" value="Genomic_DNA"/>
</dbReference>
<gene>
    <name evidence="1" type="ORF">A4A49_28490</name>
</gene>
<dbReference type="AlphaFoldDB" id="A0A1J6KXB7"/>
<sequence length="169" mass="18615">MSSFNNKNYKVHSKGNVPFSWENKPGVSKITPTKNCATGGFSPKLPPPPCPVPEKAKAAAFHHLQIPPPPCTFQLPPPLLKSSSRRGFNKQDDPFLIAYKECTKSSRKGNKFLGGFSKDDFGFGMKNKKKNKSIFSCKNSCSVMEDNVIKVSQLPISRSLRSEKGSPLV</sequence>
<dbReference type="Gramene" id="OIT23689">
    <property type="protein sequence ID" value="OIT23689"/>
    <property type="gene ID" value="A4A49_28490"/>
</dbReference>
<dbReference type="PANTHER" id="PTHR33696">
    <property type="entry name" value="T22J18.15-RELATED"/>
    <property type="match status" value="1"/>
</dbReference>
<protein>
    <submittedName>
        <fullName evidence="1">Uncharacterized protein</fullName>
    </submittedName>
</protein>
<comment type="caution">
    <text evidence="1">The sequence shown here is derived from an EMBL/GenBank/DDBJ whole genome shotgun (WGS) entry which is preliminary data.</text>
</comment>
<evidence type="ECO:0000313" key="1">
    <source>
        <dbReference type="EMBL" id="OIT23689.1"/>
    </source>
</evidence>
<dbReference type="Proteomes" id="UP000187609">
    <property type="component" value="Unassembled WGS sequence"/>
</dbReference>
<dbReference type="PANTHER" id="PTHR33696:SF3">
    <property type="entry name" value="FLZ-TYPE DOMAIN-CONTAINING PROTEIN"/>
    <property type="match status" value="1"/>
</dbReference>